<keyword evidence="5" id="KW-0811">Translocation</keyword>
<dbReference type="GO" id="GO:0033281">
    <property type="term" value="C:TAT protein transport complex"/>
    <property type="evidence" value="ECO:0007669"/>
    <property type="project" value="UniProtKB-UniRule"/>
</dbReference>
<evidence type="ECO:0000256" key="1">
    <source>
        <dbReference type="ARBA" id="ARBA00004141"/>
    </source>
</evidence>
<proteinExistence type="inferred from homology"/>
<name>A0A1R1S367_9BACI</name>
<evidence type="ECO:0000256" key="5">
    <source>
        <dbReference type="HAMAP-Rule" id="MF_00902"/>
    </source>
</evidence>
<dbReference type="PANTHER" id="PTHR30371:SF4">
    <property type="entry name" value="SEC-INDEPENDENT PROTEIN TRANSLOCASE PROTEIN TATCD"/>
    <property type="match status" value="1"/>
</dbReference>
<dbReference type="OrthoDB" id="9777044at2"/>
<keyword evidence="5" id="KW-0813">Transport</keyword>
<comment type="function">
    <text evidence="5">Part of the twin-arginine translocation (Tat) system that transports large folded proteins containing a characteristic twin-arginine motif in their signal peptide across membranes.</text>
</comment>
<evidence type="ECO:0000313" key="7">
    <source>
        <dbReference type="Proteomes" id="UP000187367"/>
    </source>
</evidence>
<comment type="caution">
    <text evidence="6">The sequence shown here is derived from an EMBL/GenBank/DDBJ whole genome shotgun (WGS) entry which is preliminary data.</text>
</comment>
<dbReference type="PRINTS" id="PR01840">
    <property type="entry name" value="TATCFAMILY"/>
</dbReference>
<evidence type="ECO:0000256" key="2">
    <source>
        <dbReference type="ARBA" id="ARBA00022692"/>
    </source>
</evidence>
<accession>A0A1R1QFD0</accession>
<dbReference type="AlphaFoldDB" id="A0A1R1S367"/>
<dbReference type="Proteomes" id="UP000187367">
    <property type="component" value="Unassembled WGS sequence"/>
</dbReference>
<keyword evidence="2 5" id="KW-0812">Transmembrane</keyword>
<keyword evidence="7" id="KW-1185">Reference proteome</keyword>
<dbReference type="Pfam" id="PF00902">
    <property type="entry name" value="TatC"/>
    <property type="match status" value="1"/>
</dbReference>
<feature type="transmembrane region" description="Helical" evidence="5">
    <location>
        <begin position="151"/>
        <end position="176"/>
    </location>
</feature>
<accession>A0A1R1S367</accession>
<comment type="similarity">
    <text evidence="5">Belongs to the TatC family.</text>
</comment>
<dbReference type="InterPro" id="IPR019820">
    <property type="entry name" value="Sec-indep_translocase_CS"/>
</dbReference>
<reference evidence="6 7" key="1">
    <citation type="submission" date="2017-01" db="EMBL/GenBank/DDBJ databases">
        <title>Bacillus phylogenomics.</title>
        <authorList>
            <person name="Dunlap C."/>
        </authorList>
    </citation>
    <scope>NUCLEOTIDE SEQUENCE [LARGE SCALE GENOMIC DNA]</scope>
    <source>
        <strain evidence="6 7">NRRL B-41282</strain>
    </source>
</reference>
<evidence type="ECO:0000256" key="3">
    <source>
        <dbReference type="ARBA" id="ARBA00022989"/>
    </source>
</evidence>
<dbReference type="GO" id="GO:0009977">
    <property type="term" value="F:proton motive force dependent protein transmembrane transporter activity"/>
    <property type="evidence" value="ECO:0007669"/>
    <property type="project" value="TreeGrafter"/>
</dbReference>
<protein>
    <recommendedName>
        <fullName evidence="5">Sec-independent protein translocase protein TatC</fullName>
    </recommendedName>
</protein>
<feature type="transmembrane region" description="Helical" evidence="5">
    <location>
        <begin position="100"/>
        <end position="131"/>
    </location>
</feature>
<evidence type="ECO:0000313" key="6">
    <source>
        <dbReference type="EMBL" id="OMI02278.1"/>
    </source>
</evidence>
<dbReference type="PROSITE" id="PS01218">
    <property type="entry name" value="TATC"/>
    <property type="match status" value="1"/>
</dbReference>
<dbReference type="GO" id="GO:0065002">
    <property type="term" value="P:intracellular protein transmembrane transport"/>
    <property type="evidence" value="ECO:0007669"/>
    <property type="project" value="TreeGrafter"/>
</dbReference>
<gene>
    <name evidence="5" type="primary">tatC</name>
    <name evidence="6" type="ORF">BW143_16120</name>
</gene>
<keyword evidence="5" id="KW-0653">Protein transport</keyword>
<feature type="transmembrane region" description="Helical" evidence="5">
    <location>
        <begin position="188"/>
        <end position="206"/>
    </location>
</feature>
<evidence type="ECO:0000256" key="4">
    <source>
        <dbReference type="ARBA" id="ARBA00023136"/>
    </source>
</evidence>
<dbReference type="PANTHER" id="PTHR30371">
    <property type="entry name" value="SEC-INDEPENDENT PROTEIN TRANSLOCASE PROTEIN TATC"/>
    <property type="match status" value="1"/>
</dbReference>
<comment type="subunit">
    <text evidence="5">Forms a complex with TatA.</text>
</comment>
<dbReference type="NCBIfam" id="TIGR00945">
    <property type="entry name" value="tatC"/>
    <property type="match status" value="1"/>
</dbReference>
<sequence length="244" mass="27850">MKSGEIHLIDHLEELRQRIIKTLLTFILFLITGFLFVQDIYDWLIRDLDAKLAVLGPGDILWVYMMISGVLAIAATIPVAAFQTWRFVAPALSEHERRVALFYIPGLFIFFILGVLFGYFVLFPLVLQFLINLSAGHFQTVFTAERYFRFMINLTLPFGFLFEMPLIVMFLTSLGILNPTRLAKMRKISYFALIVISVVITPPDFISDVLVIVPLLVLYELSISLSAFIYRKKIAEETGAEARG</sequence>
<dbReference type="RefSeq" id="WP_076757965.1">
    <property type="nucleotide sequence ID" value="NZ_JARMMK010000010.1"/>
</dbReference>
<feature type="transmembrane region" description="Helical" evidence="5">
    <location>
        <begin position="61"/>
        <end position="88"/>
    </location>
</feature>
<feature type="transmembrane region" description="Helical" evidence="5">
    <location>
        <begin position="20"/>
        <end position="41"/>
    </location>
</feature>
<keyword evidence="5" id="KW-1003">Cell membrane</keyword>
<organism evidence="6 7">
    <name type="scientific">Bacillus swezeyi</name>
    <dbReference type="NCBI Taxonomy" id="1925020"/>
    <lineage>
        <taxon>Bacteria</taxon>
        <taxon>Bacillati</taxon>
        <taxon>Bacillota</taxon>
        <taxon>Bacilli</taxon>
        <taxon>Bacillales</taxon>
        <taxon>Bacillaceae</taxon>
        <taxon>Bacillus</taxon>
    </lineage>
</organism>
<dbReference type="HAMAP" id="MF_00902">
    <property type="entry name" value="TatC"/>
    <property type="match status" value="1"/>
</dbReference>
<dbReference type="InterPro" id="IPR002033">
    <property type="entry name" value="TatC"/>
</dbReference>
<keyword evidence="4 5" id="KW-0472">Membrane</keyword>
<comment type="subcellular location">
    <subcellularLocation>
        <location evidence="5">Cell membrane</location>
        <topology evidence="5">Multi-pass membrane protein</topology>
    </subcellularLocation>
    <subcellularLocation>
        <location evidence="1">Membrane</location>
        <topology evidence="1">Multi-pass membrane protein</topology>
    </subcellularLocation>
</comment>
<dbReference type="EMBL" id="MTJL01000032">
    <property type="protein sequence ID" value="OMI02278.1"/>
    <property type="molecule type" value="Genomic_DNA"/>
</dbReference>
<keyword evidence="3 5" id="KW-1133">Transmembrane helix</keyword>
<dbReference type="GO" id="GO:0043953">
    <property type="term" value="P:protein transport by the Tat complex"/>
    <property type="evidence" value="ECO:0007669"/>
    <property type="project" value="UniProtKB-UniRule"/>
</dbReference>
<feature type="transmembrane region" description="Helical" evidence="5">
    <location>
        <begin position="212"/>
        <end position="230"/>
    </location>
</feature>